<feature type="region of interest" description="Disordered" evidence="1">
    <location>
        <begin position="1"/>
        <end position="29"/>
    </location>
</feature>
<organism evidence="2 3">
    <name type="scientific">Fibrella forsythiae</name>
    <dbReference type="NCBI Taxonomy" id="2817061"/>
    <lineage>
        <taxon>Bacteria</taxon>
        <taxon>Pseudomonadati</taxon>
        <taxon>Bacteroidota</taxon>
        <taxon>Cytophagia</taxon>
        <taxon>Cytophagales</taxon>
        <taxon>Spirosomataceae</taxon>
        <taxon>Fibrella</taxon>
    </lineage>
</organism>
<evidence type="ECO:0000313" key="3">
    <source>
        <dbReference type="Proteomes" id="UP000664628"/>
    </source>
</evidence>
<protein>
    <submittedName>
        <fullName evidence="2">Uncharacterized protein</fullName>
    </submittedName>
</protein>
<sequence>MKQGNVTGFDPLVTGQPEQLFVPGHTPSGESFPGPAIRLYRFKYRVTSDWRNP</sequence>
<name>A0ABS3JM18_9BACT</name>
<evidence type="ECO:0000313" key="2">
    <source>
        <dbReference type="EMBL" id="MBO0951050.1"/>
    </source>
</evidence>
<evidence type="ECO:0000256" key="1">
    <source>
        <dbReference type="SAM" id="MobiDB-lite"/>
    </source>
</evidence>
<keyword evidence="3" id="KW-1185">Reference proteome</keyword>
<proteinExistence type="predicted"/>
<reference evidence="2 3" key="1">
    <citation type="submission" date="2021-03" db="EMBL/GenBank/DDBJ databases">
        <title>Fibrella sp. HMF5405 genome sequencing and assembly.</title>
        <authorList>
            <person name="Kang H."/>
            <person name="Kim H."/>
            <person name="Bae S."/>
            <person name="Joh K."/>
        </authorList>
    </citation>
    <scope>NUCLEOTIDE SEQUENCE [LARGE SCALE GENOMIC DNA]</scope>
    <source>
        <strain evidence="2 3">HMF5405</strain>
    </source>
</reference>
<dbReference type="RefSeq" id="WP_207330986.1">
    <property type="nucleotide sequence ID" value="NZ_JAFMYW010000006.1"/>
</dbReference>
<comment type="caution">
    <text evidence="2">The sequence shown here is derived from an EMBL/GenBank/DDBJ whole genome shotgun (WGS) entry which is preliminary data.</text>
</comment>
<accession>A0ABS3JM18</accession>
<gene>
    <name evidence="2" type="ORF">J2I46_20870</name>
</gene>
<dbReference type="Proteomes" id="UP000664628">
    <property type="component" value="Unassembled WGS sequence"/>
</dbReference>
<dbReference type="EMBL" id="JAFMYW010000006">
    <property type="protein sequence ID" value="MBO0951050.1"/>
    <property type="molecule type" value="Genomic_DNA"/>
</dbReference>